<evidence type="ECO:0000256" key="4">
    <source>
        <dbReference type="ARBA" id="ARBA00022989"/>
    </source>
</evidence>
<evidence type="ECO:0000256" key="1">
    <source>
        <dbReference type="ARBA" id="ARBA00004651"/>
    </source>
</evidence>
<evidence type="ECO:0000256" key="3">
    <source>
        <dbReference type="ARBA" id="ARBA00022692"/>
    </source>
</evidence>
<sequence length="330" mass="37366">MNDQPKEQFARNIVKVILYSSAILLNMWLLFVLWRDPMKRFRNSPSFIIANLALVDIVAAIGGLGSFAVIFMCNTCVDSHKLFGCIQTVGLQNSFVFITLLAFDRFLAISHPYRYNMIFGNKRCGAFLCILGWAIGLTLGPSVHYLELKGSNHSLVLHKLYVINVAVLAMITATLYPLNYYNYLRKKRFLSASIHPDQAMEDLRLAQKLSVSSMIAATVLLAYMAPYIITLVYSLNNCMKCLTEERFRKFWVNYQAVIGLILLINPIIYAWRLPLYRKSSIVVAKDLLNMIKRRRTANQSSDNSNNTSSRITTMLTSSTAGTNDVNVSMI</sequence>
<organism evidence="10 11">
    <name type="scientific">Paramuricea clavata</name>
    <name type="common">Red gorgonian</name>
    <name type="synonym">Violescent sea-whip</name>
    <dbReference type="NCBI Taxonomy" id="317549"/>
    <lineage>
        <taxon>Eukaryota</taxon>
        <taxon>Metazoa</taxon>
        <taxon>Cnidaria</taxon>
        <taxon>Anthozoa</taxon>
        <taxon>Octocorallia</taxon>
        <taxon>Malacalcyonacea</taxon>
        <taxon>Plexauridae</taxon>
        <taxon>Paramuricea</taxon>
    </lineage>
</organism>
<dbReference type="GO" id="GO:0004930">
    <property type="term" value="F:G protein-coupled receptor activity"/>
    <property type="evidence" value="ECO:0007669"/>
    <property type="project" value="UniProtKB-KW"/>
</dbReference>
<reference evidence="10" key="1">
    <citation type="submission" date="2020-04" db="EMBL/GenBank/DDBJ databases">
        <authorList>
            <person name="Alioto T."/>
            <person name="Alioto T."/>
            <person name="Gomez Garrido J."/>
        </authorList>
    </citation>
    <scope>NUCLEOTIDE SEQUENCE</scope>
    <source>
        <strain evidence="10">A484AB</strain>
    </source>
</reference>
<dbReference type="OrthoDB" id="5972200at2759"/>
<dbReference type="SUPFAM" id="SSF81321">
    <property type="entry name" value="Family A G protein-coupled receptor-like"/>
    <property type="match status" value="1"/>
</dbReference>
<dbReference type="Gene3D" id="1.20.1070.10">
    <property type="entry name" value="Rhodopsin 7-helix transmembrane proteins"/>
    <property type="match status" value="1"/>
</dbReference>
<accession>A0A6S7J985</accession>
<dbReference type="CDD" id="cd00637">
    <property type="entry name" value="7tm_classA_rhodopsin-like"/>
    <property type="match status" value="1"/>
</dbReference>
<evidence type="ECO:0000313" key="11">
    <source>
        <dbReference type="Proteomes" id="UP001152795"/>
    </source>
</evidence>
<name>A0A6S7J985_PARCT</name>
<keyword evidence="7 10" id="KW-0675">Receptor</keyword>
<dbReference type="PANTHER" id="PTHR24246:SF27">
    <property type="entry name" value="ADENOSINE RECEPTOR, ISOFORM A"/>
    <property type="match status" value="1"/>
</dbReference>
<evidence type="ECO:0000256" key="9">
    <source>
        <dbReference type="ARBA" id="ARBA00023224"/>
    </source>
</evidence>
<protein>
    <submittedName>
        <fullName evidence="10">Adenosine receptor A1-like</fullName>
    </submittedName>
</protein>
<dbReference type="PANTHER" id="PTHR24246">
    <property type="entry name" value="OLFACTORY RECEPTOR AND ADENOSINE RECEPTOR"/>
    <property type="match status" value="1"/>
</dbReference>
<evidence type="ECO:0000256" key="8">
    <source>
        <dbReference type="ARBA" id="ARBA00023180"/>
    </source>
</evidence>
<keyword evidence="4" id="KW-1133">Transmembrane helix</keyword>
<keyword evidence="9" id="KW-0807">Transducer</keyword>
<keyword evidence="8" id="KW-0325">Glycoprotein</keyword>
<comment type="caution">
    <text evidence="10">The sequence shown here is derived from an EMBL/GenBank/DDBJ whole genome shotgun (WGS) entry which is preliminary data.</text>
</comment>
<evidence type="ECO:0000256" key="7">
    <source>
        <dbReference type="ARBA" id="ARBA00023170"/>
    </source>
</evidence>
<keyword evidence="5" id="KW-0297">G-protein coupled receptor</keyword>
<evidence type="ECO:0000256" key="6">
    <source>
        <dbReference type="ARBA" id="ARBA00023136"/>
    </source>
</evidence>
<dbReference type="GO" id="GO:0005886">
    <property type="term" value="C:plasma membrane"/>
    <property type="evidence" value="ECO:0007669"/>
    <property type="project" value="UniProtKB-SubCell"/>
</dbReference>
<gene>
    <name evidence="10" type="ORF">PACLA_8A026810</name>
</gene>
<keyword evidence="2" id="KW-1003">Cell membrane</keyword>
<proteinExistence type="predicted"/>
<dbReference type="InterPro" id="IPR000276">
    <property type="entry name" value="GPCR_Rhodpsn"/>
</dbReference>
<evidence type="ECO:0000256" key="2">
    <source>
        <dbReference type="ARBA" id="ARBA00022475"/>
    </source>
</evidence>
<dbReference type="PROSITE" id="PS50262">
    <property type="entry name" value="G_PROTEIN_RECEP_F1_2"/>
    <property type="match status" value="1"/>
</dbReference>
<dbReference type="AlphaFoldDB" id="A0A6S7J985"/>
<dbReference type="InterPro" id="IPR017452">
    <property type="entry name" value="GPCR_Rhodpsn_7TM"/>
</dbReference>
<comment type="subcellular location">
    <subcellularLocation>
        <location evidence="1">Cell membrane</location>
        <topology evidence="1">Multi-pass membrane protein</topology>
    </subcellularLocation>
</comment>
<evidence type="ECO:0000313" key="10">
    <source>
        <dbReference type="EMBL" id="CAB4027148.1"/>
    </source>
</evidence>
<dbReference type="PRINTS" id="PR00237">
    <property type="entry name" value="GPCRRHODOPSN"/>
</dbReference>
<dbReference type="Pfam" id="PF00001">
    <property type="entry name" value="7tm_1"/>
    <property type="match status" value="1"/>
</dbReference>
<evidence type="ECO:0000256" key="5">
    <source>
        <dbReference type="ARBA" id="ARBA00023040"/>
    </source>
</evidence>
<keyword evidence="3" id="KW-0812">Transmembrane</keyword>
<keyword evidence="11" id="KW-1185">Reference proteome</keyword>
<dbReference type="EMBL" id="CACRXK020014626">
    <property type="protein sequence ID" value="CAB4027148.1"/>
    <property type="molecule type" value="Genomic_DNA"/>
</dbReference>
<dbReference type="Proteomes" id="UP001152795">
    <property type="component" value="Unassembled WGS sequence"/>
</dbReference>
<keyword evidence="6" id="KW-0472">Membrane</keyword>